<protein>
    <submittedName>
        <fullName evidence="3">BatA domain-containing protein</fullName>
    </submittedName>
</protein>
<dbReference type="Gene3D" id="3.40.50.410">
    <property type="entry name" value="von Willebrand factor, type A domain"/>
    <property type="match status" value="1"/>
</dbReference>
<dbReference type="InterPro" id="IPR029062">
    <property type="entry name" value="Class_I_gatase-like"/>
</dbReference>
<keyword evidence="1" id="KW-0812">Transmembrane</keyword>
<evidence type="ECO:0000259" key="2">
    <source>
        <dbReference type="Pfam" id="PF07584"/>
    </source>
</evidence>
<dbReference type="SUPFAM" id="SSF52317">
    <property type="entry name" value="Class I glutamine amidotransferase-like"/>
    <property type="match status" value="1"/>
</dbReference>
<feature type="transmembrane region" description="Helical" evidence="1">
    <location>
        <begin position="6"/>
        <end position="24"/>
    </location>
</feature>
<keyword evidence="1" id="KW-1133">Transmembrane helix</keyword>
<reference evidence="3" key="1">
    <citation type="submission" date="2022-04" db="EMBL/GenBank/DDBJ databases">
        <authorList>
            <person name="Ren T."/>
        </authorList>
    </citation>
    <scope>NUCLEOTIDE SEQUENCE</scope>
    <source>
        <strain evidence="3">F63249</strain>
    </source>
</reference>
<comment type="caution">
    <text evidence="3">The sequence shown here is derived from an EMBL/GenBank/DDBJ whole genome shotgun (WGS) entry which is preliminary data.</text>
</comment>
<organism evidence="3 4">
    <name type="scientific">Psychroserpens algicola</name>
    <dbReference type="NCBI Taxonomy" id="1719034"/>
    <lineage>
        <taxon>Bacteria</taxon>
        <taxon>Pseudomonadati</taxon>
        <taxon>Bacteroidota</taxon>
        <taxon>Flavobacteriia</taxon>
        <taxon>Flavobacteriales</taxon>
        <taxon>Flavobacteriaceae</taxon>
        <taxon>Psychroserpens</taxon>
    </lineage>
</organism>
<feature type="transmembrane region" description="Helical" evidence="1">
    <location>
        <begin position="618"/>
        <end position="640"/>
    </location>
</feature>
<sequence>MQFKHPELLYALFLLVIPIIIHLFQLRKFKSIPFTNVQFLKELTIQTRKSSQLKKWLTLLTRLLLLACIIIAFAQPYISNSDSFNTKSETVIYLDNSFSMQSPSSNGSLLNSAIQDIIENIDENEQISIFTNNTNFNNTSVKAIKNDLIQLQHSPNQLAYDAVVLKGKKLFSKDESAIKNLVIVSDFQQKKEALTNLNDSVVNIKLVQLKPSNQNNISVDSVYISKTTVENLELTVRIKNQGEAIETLPISLFNDTKLIAKTAVSITDEATTKFTIPANAVFNGKIVVDDRNLQYDNTLYFNIDQREKINVLAINEADDNFLKKIYTSDEFEYMSTNFNALNYNVLEQQNLIVLNELKDIPNSLTTTLKSFTDNGGNILIIPSSDARLNNYNQLFTLYGFSSFSTSNITEKKITTIHFSHPLLSNVFDKRVSNFQYPKVNSFYANSSNSVGSILSFEDGMSFLSQSGNAYRFSAALDTNNSNFKNSPLIVPILYNIGKQSLKTGHLFYTIGEQNTIDIATKLQQDDILTLVNGEHSVIPLQQTYDNKVELITNTYPDVAGIISVKNKDAFLKNLSFNFNRSESNLNYFDTQDIGNTTVNNSVASAISDIKSATNVNELWKWFVIFAVIFLIIEMLILKFLK</sequence>
<accession>A0ABT0H920</accession>
<dbReference type="Pfam" id="PF07584">
    <property type="entry name" value="BatA"/>
    <property type="match status" value="1"/>
</dbReference>
<proteinExistence type="predicted"/>
<dbReference type="PANTHER" id="PTHR37464:SF1">
    <property type="entry name" value="BLL2463 PROTEIN"/>
    <property type="match status" value="1"/>
</dbReference>
<dbReference type="InterPro" id="IPR036465">
    <property type="entry name" value="vWFA_dom_sf"/>
</dbReference>
<dbReference type="InterPro" id="IPR011933">
    <property type="entry name" value="Double_TM_dom"/>
</dbReference>
<evidence type="ECO:0000313" key="4">
    <source>
        <dbReference type="Proteomes" id="UP001203687"/>
    </source>
</evidence>
<gene>
    <name evidence="3" type="ORF">MUY34_08650</name>
</gene>
<keyword evidence="1" id="KW-0472">Membrane</keyword>
<evidence type="ECO:0000256" key="1">
    <source>
        <dbReference type="SAM" id="Phobius"/>
    </source>
</evidence>
<dbReference type="Proteomes" id="UP001203687">
    <property type="component" value="Unassembled WGS sequence"/>
</dbReference>
<dbReference type="PANTHER" id="PTHR37464">
    <property type="entry name" value="BLL2463 PROTEIN"/>
    <property type="match status" value="1"/>
</dbReference>
<dbReference type="InterPro" id="IPR024163">
    <property type="entry name" value="Aerotolerance_reg_N"/>
</dbReference>
<keyword evidence="4" id="KW-1185">Reference proteome</keyword>
<feature type="domain" description="Aerotolerance regulator N-terminal" evidence="2">
    <location>
        <begin position="1"/>
        <end position="76"/>
    </location>
</feature>
<dbReference type="EMBL" id="JALPQF010000007">
    <property type="protein sequence ID" value="MCK8480687.1"/>
    <property type="molecule type" value="Genomic_DNA"/>
</dbReference>
<dbReference type="NCBIfam" id="TIGR02226">
    <property type="entry name" value="two_anch"/>
    <property type="match status" value="1"/>
</dbReference>
<feature type="transmembrane region" description="Helical" evidence="1">
    <location>
        <begin position="56"/>
        <end position="78"/>
    </location>
</feature>
<dbReference type="RefSeq" id="WP_248412730.1">
    <property type="nucleotide sequence ID" value="NZ_JALPQF010000007.1"/>
</dbReference>
<evidence type="ECO:0000313" key="3">
    <source>
        <dbReference type="EMBL" id="MCK8480687.1"/>
    </source>
</evidence>
<name>A0ABT0H920_9FLAO</name>